<dbReference type="PANTHER" id="PTHR11365:SF23">
    <property type="entry name" value="HYPOTHETICAL 5-OXOPROLINASE (EUROFUNG)-RELATED"/>
    <property type="match status" value="1"/>
</dbReference>
<evidence type="ECO:0000259" key="1">
    <source>
        <dbReference type="Pfam" id="PF05378"/>
    </source>
</evidence>
<organism evidence="2">
    <name type="scientific">marine metagenome</name>
    <dbReference type="NCBI Taxonomy" id="408172"/>
    <lineage>
        <taxon>unclassified sequences</taxon>
        <taxon>metagenomes</taxon>
        <taxon>ecological metagenomes</taxon>
    </lineage>
</organism>
<sequence>MAFDIGGTFTDFVLAGVGEPPRFLKIASTPVDPSVAVMAGFDQLLTDAGISPSSISTLLHATTVATNAIIERKGRPTALVTTTGFRDVLLIGRQKRYETYDLYMDKPAPLVARRNVLEVMERVGPTGEIEEELEQESLNAIIEILSESEIQSVAVSLIHAYANTTHEQLIKKTLQARLPDLLVSLSSDISPKFREYERTSTTVANAYVRPIVADYISRLQSTL</sequence>
<dbReference type="GO" id="GO:0006749">
    <property type="term" value="P:glutathione metabolic process"/>
    <property type="evidence" value="ECO:0007669"/>
    <property type="project" value="TreeGrafter"/>
</dbReference>
<reference evidence="2" key="1">
    <citation type="submission" date="2018-05" db="EMBL/GenBank/DDBJ databases">
        <authorList>
            <person name="Lanie J.A."/>
            <person name="Ng W.-L."/>
            <person name="Kazmierczak K.M."/>
            <person name="Andrzejewski T.M."/>
            <person name="Davidsen T.M."/>
            <person name="Wayne K.J."/>
            <person name="Tettelin H."/>
            <person name="Glass J.I."/>
            <person name="Rusch D."/>
            <person name="Podicherti R."/>
            <person name="Tsui H.-C.T."/>
            <person name="Winkler M.E."/>
        </authorList>
    </citation>
    <scope>NUCLEOTIDE SEQUENCE</scope>
</reference>
<name>A0A382XST0_9ZZZZ</name>
<dbReference type="InterPro" id="IPR008040">
    <property type="entry name" value="Hydant_A_N"/>
</dbReference>
<protein>
    <recommendedName>
        <fullName evidence="1">Hydantoinase/oxoprolinase N-terminal domain-containing protein</fullName>
    </recommendedName>
</protein>
<accession>A0A382XST0</accession>
<evidence type="ECO:0000313" key="2">
    <source>
        <dbReference type="EMBL" id="SVD73910.1"/>
    </source>
</evidence>
<dbReference type="PANTHER" id="PTHR11365">
    <property type="entry name" value="5-OXOPROLINASE RELATED"/>
    <property type="match status" value="1"/>
</dbReference>
<gene>
    <name evidence="2" type="ORF">METZ01_LOCUS426764</name>
</gene>
<dbReference type="AlphaFoldDB" id="A0A382XST0"/>
<dbReference type="InterPro" id="IPR045079">
    <property type="entry name" value="Oxoprolinase-like"/>
</dbReference>
<feature type="non-terminal residue" evidence="2">
    <location>
        <position position="223"/>
    </location>
</feature>
<dbReference type="EMBL" id="UINC01170059">
    <property type="protein sequence ID" value="SVD73910.1"/>
    <property type="molecule type" value="Genomic_DNA"/>
</dbReference>
<dbReference type="Pfam" id="PF05378">
    <property type="entry name" value="Hydant_A_N"/>
    <property type="match status" value="1"/>
</dbReference>
<dbReference type="GO" id="GO:0017168">
    <property type="term" value="F:5-oxoprolinase (ATP-hydrolyzing) activity"/>
    <property type="evidence" value="ECO:0007669"/>
    <property type="project" value="TreeGrafter"/>
</dbReference>
<feature type="domain" description="Hydantoinase/oxoprolinase N-terminal" evidence="1">
    <location>
        <begin position="2"/>
        <end position="176"/>
    </location>
</feature>
<dbReference type="GO" id="GO:0005829">
    <property type="term" value="C:cytosol"/>
    <property type="evidence" value="ECO:0007669"/>
    <property type="project" value="TreeGrafter"/>
</dbReference>
<proteinExistence type="predicted"/>